<keyword evidence="3" id="KW-1185">Reference proteome</keyword>
<dbReference type="EMBL" id="JABBWK010000015">
    <property type="protein sequence ID" value="KAG1902800.1"/>
    <property type="molecule type" value="Genomic_DNA"/>
</dbReference>
<organism evidence="2 3">
    <name type="scientific">Suillus fuscotomentosus</name>
    <dbReference type="NCBI Taxonomy" id="1912939"/>
    <lineage>
        <taxon>Eukaryota</taxon>
        <taxon>Fungi</taxon>
        <taxon>Dikarya</taxon>
        <taxon>Basidiomycota</taxon>
        <taxon>Agaricomycotina</taxon>
        <taxon>Agaricomycetes</taxon>
        <taxon>Agaricomycetidae</taxon>
        <taxon>Boletales</taxon>
        <taxon>Suillineae</taxon>
        <taxon>Suillaceae</taxon>
        <taxon>Suillus</taxon>
    </lineage>
</organism>
<feature type="domain" description="Fungal-type protein kinase" evidence="1">
    <location>
        <begin position="1"/>
        <end position="90"/>
    </location>
</feature>
<proteinExistence type="predicted"/>
<feature type="non-terminal residue" evidence="2">
    <location>
        <position position="115"/>
    </location>
</feature>
<dbReference type="AlphaFoldDB" id="A0AAD4EAP0"/>
<dbReference type="InterPro" id="IPR011009">
    <property type="entry name" value="Kinase-like_dom_sf"/>
</dbReference>
<comment type="caution">
    <text evidence="2">The sequence shown here is derived from an EMBL/GenBank/DDBJ whole genome shotgun (WGS) entry which is preliminary data.</text>
</comment>
<dbReference type="RefSeq" id="XP_041228375.1">
    <property type="nucleotide sequence ID" value="XM_041373543.1"/>
</dbReference>
<dbReference type="InterPro" id="IPR040976">
    <property type="entry name" value="Pkinase_fungal"/>
</dbReference>
<dbReference type="GeneID" id="64667841"/>
<dbReference type="Proteomes" id="UP001195769">
    <property type="component" value="Unassembled WGS sequence"/>
</dbReference>
<feature type="non-terminal residue" evidence="2">
    <location>
        <position position="1"/>
    </location>
</feature>
<evidence type="ECO:0000259" key="1">
    <source>
        <dbReference type="Pfam" id="PF17667"/>
    </source>
</evidence>
<reference evidence="2" key="1">
    <citation type="journal article" date="2020" name="New Phytol.">
        <title>Comparative genomics reveals dynamic genome evolution in host specialist ectomycorrhizal fungi.</title>
        <authorList>
            <person name="Lofgren L.A."/>
            <person name="Nguyen N.H."/>
            <person name="Vilgalys R."/>
            <person name="Ruytinx J."/>
            <person name="Liao H.L."/>
            <person name="Branco S."/>
            <person name="Kuo A."/>
            <person name="LaButti K."/>
            <person name="Lipzen A."/>
            <person name="Andreopoulos W."/>
            <person name="Pangilinan J."/>
            <person name="Riley R."/>
            <person name="Hundley H."/>
            <person name="Na H."/>
            <person name="Barry K."/>
            <person name="Grigoriev I.V."/>
            <person name="Stajich J.E."/>
            <person name="Kennedy P.G."/>
        </authorList>
    </citation>
    <scope>NUCLEOTIDE SEQUENCE</scope>
    <source>
        <strain evidence="2">FC203</strain>
    </source>
</reference>
<dbReference type="SUPFAM" id="SSF56112">
    <property type="entry name" value="Protein kinase-like (PK-like)"/>
    <property type="match status" value="1"/>
</dbReference>
<sequence>HRILWENGIFRCDISLSNLVFYRTSRGRVIGVLNDYDLSSIQDDCPRGNDHKGTVPFLSISLFTLLSTVEGSVEHVYRHDVESLVWVSVRDCFHYEDGKPRKKNKPFCEWLGHAY</sequence>
<accession>A0AAD4EAP0</accession>
<dbReference type="Pfam" id="PF17667">
    <property type="entry name" value="Pkinase_fungal"/>
    <property type="match status" value="1"/>
</dbReference>
<gene>
    <name evidence="2" type="ORF">F5891DRAFT_905961</name>
</gene>
<protein>
    <recommendedName>
        <fullName evidence="1">Fungal-type protein kinase domain-containing protein</fullName>
    </recommendedName>
</protein>
<evidence type="ECO:0000313" key="3">
    <source>
        <dbReference type="Proteomes" id="UP001195769"/>
    </source>
</evidence>
<evidence type="ECO:0000313" key="2">
    <source>
        <dbReference type="EMBL" id="KAG1902800.1"/>
    </source>
</evidence>
<name>A0AAD4EAP0_9AGAM</name>